<feature type="signal peptide" evidence="2">
    <location>
        <begin position="1"/>
        <end position="17"/>
    </location>
</feature>
<dbReference type="AlphaFoldDB" id="A0A2K1QRE1"/>
<name>A0A2K1QRE1_9PEZI</name>
<evidence type="ECO:0000313" key="3">
    <source>
        <dbReference type="EMBL" id="PNS17658.1"/>
    </source>
</evidence>
<gene>
    <name evidence="3" type="ORF">CAC42_3053</name>
</gene>
<organism evidence="3 4">
    <name type="scientific">Sphaceloma murrayae</name>
    <dbReference type="NCBI Taxonomy" id="2082308"/>
    <lineage>
        <taxon>Eukaryota</taxon>
        <taxon>Fungi</taxon>
        <taxon>Dikarya</taxon>
        <taxon>Ascomycota</taxon>
        <taxon>Pezizomycotina</taxon>
        <taxon>Dothideomycetes</taxon>
        <taxon>Dothideomycetidae</taxon>
        <taxon>Myriangiales</taxon>
        <taxon>Elsinoaceae</taxon>
        <taxon>Sphaceloma</taxon>
    </lineage>
</organism>
<dbReference type="InParanoid" id="A0A2K1QRE1"/>
<evidence type="ECO:0000256" key="2">
    <source>
        <dbReference type="SAM" id="SignalP"/>
    </source>
</evidence>
<feature type="region of interest" description="Disordered" evidence="1">
    <location>
        <begin position="306"/>
        <end position="361"/>
    </location>
</feature>
<reference evidence="3 4" key="1">
    <citation type="submission" date="2017-06" db="EMBL/GenBank/DDBJ databases">
        <title>Draft genome sequence of a variant of Elsinoe murrayae.</title>
        <authorList>
            <person name="Cheng Q."/>
        </authorList>
    </citation>
    <scope>NUCLEOTIDE SEQUENCE [LARGE SCALE GENOMIC DNA]</scope>
    <source>
        <strain evidence="3 4">CQ-2017a</strain>
    </source>
</reference>
<feature type="compositionally biased region" description="Pro residues" evidence="1">
    <location>
        <begin position="129"/>
        <end position="148"/>
    </location>
</feature>
<feature type="chain" id="PRO_5014406019" evidence="2">
    <location>
        <begin position="18"/>
        <end position="361"/>
    </location>
</feature>
<accession>A0A2K1QRE1</accession>
<evidence type="ECO:0000256" key="1">
    <source>
        <dbReference type="SAM" id="MobiDB-lite"/>
    </source>
</evidence>
<keyword evidence="2" id="KW-0732">Signal</keyword>
<feature type="region of interest" description="Disordered" evidence="1">
    <location>
        <begin position="125"/>
        <end position="158"/>
    </location>
</feature>
<proteinExistence type="predicted"/>
<dbReference type="EMBL" id="NKHZ01000049">
    <property type="protein sequence ID" value="PNS17658.1"/>
    <property type="molecule type" value="Genomic_DNA"/>
</dbReference>
<sequence length="361" mass="38414">MHICALIVSLLAGQAAAGLLRRYVVTITEIHTNTVIVPYTGKPAAPRPAVPTPEPARRLHKNPAGAIMGALRGIPTSKPAAATRRPATSGINMGRLFPFLGLVKPKPSVKPVPTQKLPSIIKITAQLPQPTPPPPPPAAPAPPHPPPQSKKTWHNDIPGFDVYEDRRRHLKTPIEAECSATSITSSAPARTNGPETTKLRMYGDHPQPVLDPITTTLRVYGAPRANQSSIATMVTPSRGIFLNMTQPIVTKPTTSPPVYTSRTAGTLPVITESESSSTVEEQTSTIRKTVTVPRISIISPTAAKSTTSSIPATTSTTSRFTDPWDALKPSYSDMARTTEGDAPEKSETPECIFPLPGAPGC</sequence>
<dbReference type="Proteomes" id="UP000243797">
    <property type="component" value="Unassembled WGS sequence"/>
</dbReference>
<evidence type="ECO:0000313" key="4">
    <source>
        <dbReference type="Proteomes" id="UP000243797"/>
    </source>
</evidence>
<comment type="caution">
    <text evidence="3">The sequence shown here is derived from an EMBL/GenBank/DDBJ whole genome shotgun (WGS) entry which is preliminary data.</text>
</comment>
<keyword evidence="4" id="KW-1185">Reference proteome</keyword>
<protein>
    <submittedName>
        <fullName evidence="3">Uncharacterized protein</fullName>
    </submittedName>
</protein>
<feature type="compositionally biased region" description="Low complexity" evidence="1">
    <location>
        <begin position="306"/>
        <end position="318"/>
    </location>
</feature>
<feature type="compositionally biased region" description="Basic and acidic residues" evidence="1">
    <location>
        <begin position="336"/>
        <end position="348"/>
    </location>
</feature>